<keyword evidence="2" id="KW-1185">Reference proteome</keyword>
<gene>
    <name evidence="1" type="ORF">CBP36_05505</name>
</gene>
<proteinExistence type="predicted"/>
<dbReference type="KEGG" id="acip:CBP36_05505"/>
<organism evidence="1 2">
    <name type="scientific">Acidovorax carolinensis</name>
    <dbReference type="NCBI Taxonomy" id="553814"/>
    <lineage>
        <taxon>Bacteria</taxon>
        <taxon>Pseudomonadati</taxon>
        <taxon>Pseudomonadota</taxon>
        <taxon>Betaproteobacteria</taxon>
        <taxon>Burkholderiales</taxon>
        <taxon>Comamonadaceae</taxon>
        <taxon>Acidovorax</taxon>
    </lineage>
</organism>
<reference evidence="1" key="1">
    <citation type="submission" date="2017-05" db="EMBL/GenBank/DDBJ databases">
        <title>Polyphasic characterization of four soil-derived phenanthrene-degrading Acidovorax strains and proposal of Acidovorax phenanthrenivorans sp. nov.</title>
        <authorList>
            <person name="Singleton D."/>
            <person name="Lee J."/>
            <person name="Dickey A.N."/>
            <person name="Stroud A."/>
            <person name="Scholl E.H."/>
            <person name="Wright F.A."/>
            <person name="Aitken M.D."/>
        </authorList>
    </citation>
    <scope>NUCLEOTIDE SEQUENCE</scope>
    <source>
        <strain evidence="1">P4</strain>
    </source>
</reference>
<evidence type="ECO:0000313" key="1">
    <source>
        <dbReference type="EMBL" id="ART58393.1"/>
    </source>
</evidence>
<evidence type="ECO:0000313" key="2">
    <source>
        <dbReference type="Proteomes" id="UP000194440"/>
    </source>
</evidence>
<accession>A0A240UBE9</accession>
<name>A0A240TR17_9BURK</name>
<dbReference type="AlphaFoldDB" id="A0A240TR17"/>
<dbReference type="Proteomes" id="UP000194440">
    <property type="component" value="Chromosome"/>
</dbReference>
<dbReference type="KEGG" id="acid:CBP33_05070"/>
<accession>A0A240TR17</accession>
<dbReference type="RefSeq" id="WP_086911675.1">
    <property type="nucleotide sequence ID" value="NZ_CP021366.1"/>
</dbReference>
<sequence length="72" mass="7888">MASSSTQRMKALRSRVFALVFVVSQRDVADVQLDRVHMAGMELGQQMCLGFRSELQRAPAPKPAARQSGGLL</sequence>
<dbReference type="EMBL" id="CP021366">
    <property type="protein sequence ID" value="ART58393.1"/>
    <property type="molecule type" value="Genomic_DNA"/>
</dbReference>
<protein>
    <submittedName>
        <fullName evidence="1">Uncharacterized protein</fullName>
    </submittedName>
</protein>